<evidence type="ECO:0000313" key="2">
    <source>
        <dbReference type="EMBL" id="EKC19728.1"/>
    </source>
</evidence>
<dbReference type="InParanoid" id="K1PDU6"/>
<evidence type="ECO:0000256" key="1">
    <source>
        <dbReference type="SAM" id="MobiDB-lite"/>
    </source>
</evidence>
<name>K1PDU6_MAGGI</name>
<feature type="region of interest" description="Disordered" evidence="1">
    <location>
        <begin position="44"/>
        <end position="68"/>
    </location>
</feature>
<dbReference type="HOGENOM" id="CLU_2442993_0_0_1"/>
<reference evidence="2" key="1">
    <citation type="journal article" date="2012" name="Nature">
        <title>The oyster genome reveals stress adaptation and complexity of shell formation.</title>
        <authorList>
            <person name="Zhang G."/>
            <person name="Fang X."/>
            <person name="Guo X."/>
            <person name="Li L."/>
            <person name="Luo R."/>
            <person name="Xu F."/>
            <person name="Yang P."/>
            <person name="Zhang L."/>
            <person name="Wang X."/>
            <person name="Qi H."/>
            <person name="Xiong Z."/>
            <person name="Que H."/>
            <person name="Xie Y."/>
            <person name="Holland P.W."/>
            <person name="Paps J."/>
            <person name="Zhu Y."/>
            <person name="Wu F."/>
            <person name="Chen Y."/>
            <person name="Wang J."/>
            <person name="Peng C."/>
            <person name="Meng J."/>
            <person name="Yang L."/>
            <person name="Liu J."/>
            <person name="Wen B."/>
            <person name="Zhang N."/>
            <person name="Huang Z."/>
            <person name="Zhu Q."/>
            <person name="Feng Y."/>
            <person name="Mount A."/>
            <person name="Hedgecock D."/>
            <person name="Xu Z."/>
            <person name="Liu Y."/>
            <person name="Domazet-Loso T."/>
            <person name="Du Y."/>
            <person name="Sun X."/>
            <person name="Zhang S."/>
            <person name="Liu B."/>
            <person name="Cheng P."/>
            <person name="Jiang X."/>
            <person name="Li J."/>
            <person name="Fan D."/>
            <person name="Wang W."/>
            <person name="Fu W."/>
            <person name="Wang T."/>
            <person name="Wang B."/>
            <person name="Zhang J."/>
            <person name="Peng Z."/>
            <person name="Li Y."/>
            <person name="Li N."/>
            <person name="Wang J."/>
            <person name="Chen M."/>
            <person name="He Y."/>
            <person name="Tan F."/>
            <person name="Song X."/>
            <person name="Zheng Q."/>
            <person name="Huang R."/>
            <person name="Yang H."/>
            <person name="Du X."/>
            <person name="Chen L."/>
            <person name="Yang M."/>
            <person name="Gaffney P.M."/>
            <person name="Wang S."/>
            <person name="Luo L."/>
            <person name="She Z."/>
            <person name="Ming Y."/>
            <person name="Huang W."/>
            <person name="Zhang S."/>
            <person name="Huang B."/>
            <person name="Zhang Y."/>
            <person name="Qu T."/>
            <person name="Ni P."/>
            <person name="Miao G."/>
            <person name="Wang J."/>
            <person name="Wang Q."/>
            <person name="Steinberg C.E."/>
            <person name="Wang H."/>
            <person name="Li N."/>
            <person name="Qian L."/>
            <person name="Zhang G."/>
            <person name="Li Y."/>
            <person name="Yang H."/>
            <person name="Liu X."/>
            <person name="Wang J."/>
            <person name="Yin Y."/>
            <person name="Wang J."/>
        </authorList>
    </citation>
    <scope>NUCLEOTIDE SEQUENCE [LARGE SCALE GENOMIC DNA]</scope>
    <source>
        <strain evidence="2">05x7-T-G4-1.051#20</strain>
    </source>
</reference>
<gene>
    <name evidence="2" type="ORF">CGI_10007731</name>
</gene>
<feature type="compositionally biased region" description="Polar residues" evidence="1">
    <location>
        <begin position="44"/>
        <end position="66"/>
    </location>
</feature>
<organism evidence="2">
    <name type="scientific">Magallana gigas</name>
    <name type="common">Pacific oyster</name>
    <name type="synonym">Crassostrea gigas</name>
    <dbReference type="NCBI Taxonomy" id="29159"/>
    <lineage>
        <taxon>Eukaryota</taxon>
        <taxon>Metazoa</taxon>
        <taxon>Spiralia</taxon>
        <taxon>Lophotrochozoa</taxon>
        <taxon>Mollusca</taxon>
        <taxon>Bivalvia</taxon>
        <taxon>Autobranchia</taxon>
        <taxon>Pteriomorphia</taxon>
        <taxon>Ostreida</taxon>
        <taxon>Ostreoidea</taxon>
        <taxon>Ostreidae</taxon>
        <taxon>Magallana</taxon>
    </lineage>
</organism>
<dbReference type="AlphaFoldDB" id="K1PDU6"/>
<protein>
    <submittedName>
        <fullName evidence="2">Uncharacterized protein</fullName>
    </submittedName>
</protein>
<dbReference type="EMBL" id="JH816751">
    <property type="protein sequence ID" value="EKC19728.1"/>
    <property type="molecule type" value="Genomic_DNA"/>
</dbReference>
<sequence length="90" mass="10379">METPVMRRRITTKKVGQYFDSPYPLNGSGIELNTETEWRTSWQPTSRVTPESPNFQELGQNSQGPSVQPMYIPKPSLKRILLIWVLFALI</sequence>
<accession>K1PDU6</accession>
<proteinExistence type="predicted"/>